<dbReference type="PRINTS" id="PR01610">
    <property type="entry name" value="CD36ANTIGEN"/>
</dbReference>
<organism evidence="15 16">
    <name type="scientific">Larinioides sclopetarius</name>
    <dbReference type="NCBI Taxonomy" id="280406"/>
    <lineage>
        <taxon>Eukaryota</taxon>
        <taxon>Metazoa</taxon>
        <taxon>Ecdysozoa</taxon>
        <taxon>Arthropoda</taxon>
        <taxon>Chelicerata</taxon>
        <taxon>Arachnida</taxon>
        <taxon>Araneae</taxon>
        <taxon>Araneomorphae</taxon>
        <taxon>Entelegynae</taxon>
        <taxon>Araneoidea</taxon>
        <taxon>Araneidae</taxon>
        <taxon>Larinioides</taxon>
    </lineage>
</organism>
<evidence type="ECO:0000256" key="6">
    <source>
        <dbReference type="ARBA" id="ARBA00022989"/>
    </source>
</evidence>
<protein>
    <recommendedName>
        <fullName evidence="11">Scavenger receptor class B member 1</fullName>
    </recommendedName>
    <alternativeName>
        <fullName evidence="12">SR-BI</fullName>
    </alternativeName>
</protein>
<keyword evidence="9" id="KW-0675">Receptor</keyword>
<evidence type="ECO:0000256" key="4">
    <source>
        <dbReference type="ARBA" id="ARBA00022475"/>
    </source>
</evidence>
<feature type="transmembrane region" description="Helical" evidence="14">
    <location>
        <begin position="13"/>
        <end position="36"/>
    </location>
</feature>
<dbReference type="AlphaFoldDB" id="A0AAV1YPZ9"/>
<keyword evidence="6 14" id="KW-1133">Transmembrane helix</keyword>
<dbReference type="Proteomes" id="UP001497382">
    <property type="component" value="Unassembled WGS sequence"/>
</dbReference>
<dbReference type="InterPro" id="IPR005428">
    <property type="entry name" value="CD36/SCARB1/SNMP1"/>
</dbReference>
<dbReference type="EMBL" id="CAXIEN010000001">
    <property type="protein sequence ID" value="CAL1260980.1"/>
    <property type="molecule type" value="Genomic_DNA"/>
</dbReference>
<evidence type="ECO:0000256" key="3">
    <source>
        <dbReference type="ARBA" id="ARBA00010532"/>
    </source>
</evidence>
<keyword evidence="8" id="KW-1015">Disulfide bond</keyword>
<reference evidence="15 16" key="1">
    <citation type="submission" date="2024-04" db="EMBL/GenBank/DDBJ databases">
        <authorList>
            <person name="Rising A."/>
            <person name="Reimegard J."/>
            <person name="Sonavane S."/>
            <person name="Akerstrom W."/>
            <person name="Nylinder S."/>
            <person name="Hedman E."/>
            <person name="Kallberg Y."/>
        </authorList>
    </citation>
    <scope>NUCLEOTIDE SEQUENCE [LARGE SCALE GENOMIC DNA]</scope>
</reference>
<dbReference type="PANTHER" id="PTHR11923">
    <property type="entry name" value="SCAVENGER RECEPTOR CLASS B TYPE-1 SR-B1"/>
    <property type="match status" value="1"/>
</dbReference>
<dbReference type="GO" id="GO:0005901">
    <property type="term" value="C:caveola"/>
    <property type="evidence" value="ECO:0007669"/>
    <property type="project" value="UniProtKB-SubCell"/>
</dbReference>
<evidence type="ECO:0000256" key="9">
    <source>
        <dbReference type="ARBA" id="ARBA00023170"/>
    </source>
</evidence>
<evidence type="ECO:0000256" key="2">
    <source>
        <dbReference type="ARBA" id="ARBA00004651"/>
    </source>
</evidence>
<gene>
    <name evidence="15" type="ORF">LARSCL_LOCUS139</name>
</gene>
<keyword evidence="10" id="KW-0325">Glycoprotein</keyword>
<keyword evidence="5 14" id="KW-0812">Transmembrane</keyword>
<evidence type="ECO:0000313" key="16">
    <source>
        <dbReference type="Proteomes" id="UP001497382"/>
    </source>
</evidence>
<feature type="region of interest" description="Disordered" evidence="13">
    <location>
        <begin position="500"/>
        <end position="555"/>
    </location>
</feature>
<sequence length="555" mass="62108">MAAKCMSRKAAKIVLWVAAAILVVSVTILLIFPTVYKNQLKSDVTLTDGSLLTGIWRDIPLPLYEKLYFFNITNGDDFLNNKAPLNVTEMGPYTYSARWVKRYPEWHSNGTVSYRETRTYHFEPQLSVGSQEDVITTLNGPLIIAAEILKQYSPFERTLASLALGIAGEHVIIQKTVKELAYEGYPDTIMKLARFVVPNSPYQDGRFSWLYGKNATNDGVFTVFTGETDPKLTNIINKWNGQDKVTFWKNDTCNTIKGTSIETGPPLPDVPESYTFFQSIFCRSLTFNYTGDVNHYGVVTKRFKPTQNVFANGTEYPDNSCFDVKARPSGVSDIKNCQFGAPALISWPHFYMADPSYLKDINGLQPNEEDHSSHLDADPITGISLDIQVRFQINLEMSRVPGLLQFSNVPEGIFPVFWAGLEIHVTDDWAHFLKGQLNNPKIIAYSVLGGLVLICLVLIIISLIVLRKTADDDEDDPLIDVKEEHKQNLSKKVIVPNYNSSDSYKEGTSGINQRRAMKESEASQSGSINSSFPTGAYEEDDVTVIPVDPSIDKKS</sequence>
<evidence type="ECO:0000313" key="15">
    <source>
        <dbReference type="EMBL" id="CAL1260980.1"/>
    </source>
</evidence>
<dbReference type="PANTHER" id="PTHR11923:SF110">
    <property type="entry name" value="SCAVENGER RECEPTOR CLASS B MEMBER 1"/>
    <property type="match status" value="1"/>
</dbReference>
<evidence type="ECO:0000256" key="11">
    <source>
        <dbReference type="ARBA" id="ARBA00040821"/>
    </source>
</evidence>
<evidence type="ECO:0000256" key="14">
    <source>
        <dbReference type="SAM" id="Phobius"/>
    </source>
</evidence>
<evidence type="ECO:0000256" key="1">
    <source>
        <dbReference type="ARBA" id="ARBA00004189"/>
    </source>
</evidence>
<keyword evidence="16" id="KW-1185">Reference proteome</keyword>
<feature type="compositionally biased region" description="Polar residues" evidence="13">
    <location>
        <begin position="522"/>
        <end position="533"/>
    </location>
</feature>
<evidence type="ECO:0000256" key="10">
    <source>
        <dbReference type="ARBA" id="ARBA00023180"/>
    </source>
</evidence>
<evidence type="ECO:0000256" key="5">
    <source>
        <dbReference type="ARBA" id="ARBA00022692"/>
    </source>
</evidence>
<comment type="similarity">
    <text evidence="3">Belongs to the CD36 family.</text>
</comment>
<dbReference type="Pfam" id="PF01130">
    <property type="entry name" value="CD36"/>
    <property type="match status" value="1"/>
</dbReference>
<evidence type="ECO:0000256" key="8">
    <source>
        <dbReference type="ARBA" id="ARBA00023157"/>
    </source>
</evidence>
<feature type="transmembrane region" description="Helical" evidence="14">
    <location>
        <begin position="442"/>
        <end position="466"/>
    </location>
</feature>
<name>A0AAV1YPZ9_9ARAC</name>
<evidence type="ECO:0000256" key="13">
    <source>
        <dbReference type="SAM" id="MobiDB-lite"/>
    </source>
</evidence>
<comment type="subcellular location">
    <subcellularLocation>
        <location evidence="2">Cell membrane</location>
        <topology evidence="2">Multi-pass membrane protein</topology>
    </subcellularLocation>
    <subcellularLocation>
        <location evidence="1">Membrane</location>
        <location evidence="1">Caveola</location>
        <topology evidence="1">Multi-pass membrane protein</topology>
    </subcellularLocation>
</comment>
<proteinExistence type="inferred from homology"/>
<keyword evidence="4" id="KW-1003">Cell membrane</keyword>
<dbReference type="GO" id="GO:0005044">
    <property type="term" value="F:scavenger receptor activity"/>
    <property type="evidence" value="ECO:0007669"/>
    <property type="project" value="TreeGrafter"/>
</dbReference>
<dbReference type="PRINTS" id="PR01609">
    <property type="entry name" value="CD36FAMILY"/>
</dbReference>
<keyword evidence="7 14" id="KW-0472">Membrane</keyword>
<comment type="caution">
    <text evidence="15">The sequence shown here is derived from an EMBL/GenBank/DDBJ whole genome shotgun (WGS) entry which is preliminary data.</text>
</comment>
<dbReference type="GO" id="GO:0005737">
    <property type="term" value="C:cytoplasm"/>
    <property type="evidence" value="ECO:0007669"/>
    <property type="project" value="TreeGrafter"/>
</dbReference>
<accession>A0AAV1YPZ9</accession>
<evidence type="ECO:0000256" key="7">
    <source>
        <dbReference type="ARBA" id="ARBA00023136"/>
    </source>
</evidence>
<dbReference type="InterPro" id="IPR002159">
    <property type="entry name" value="CD36_fam"/>
</dbReference>
<evidence type="ECO:0000256" key="12">
    <source>
        <dbReference type="ARBA" id="ARBA00042244"/>
    </source>
</evidence>